<dbReference type="GO" id="GO:0043495">
    <property type="term" value="F:protein-membrane adaptor activity"/>
    <property type="evidence" value="ECO:0007669"/>
    <property type="project" value="TreeGrafter"/>
</dbReference>
<evidence type="ECO:0000256" key="6">
    <source>
        <dbReference type="SAM" id="Phobius"/>
    </source>
</evidence>
<dbReference type="InterPro" id="IPR012919">
    <property type="entry name" value="SUN_dom"/>
</dbReference>
<dbReference type="InterPro" id="IPR045119">
    <property type="entry name" value="SUN1-5"/>
</dbReference>
<dbReference type="InterPro" id="IPR008979">
    <property type="entry name" value="Galactose-bd-like_sf"/>
</dbReference>
<dbReference type="GO" id="GO:0034993">
    <property type="term" value="C:meiotic nuclear membrane microtubule tethering complex"/>
    <property type="evidence" value="ECO:0007669"/>
    <property type="project" value="TreeGrafter"/>
</dbReference>
<evidence type="ECO:0000256" key="1">
    <source>
        <dbReference type="ARBA" id="ARBA00022692"/>
    </source>
</evidence>
<keyword evidence="4 6" id="KW-0472">Membrane</keyword>
<dbReference type="Pfam" id="PF07738">
    <property type="entry name" value="Sad1_UNC"/>
    <property type="match status" value="1"/>
</dbReference>
<dbReference type="Ensembl" id="ENSOSUT00000019219.1">
    <property type="protein sequence ID" value="ENSOSUP00000018605.1"/>
    <property type="gene ID" value="ENSOSUG00000013150.1"/>
</dbReference>
<evidence type="ECO:0000256" key="2">
    <source>
        <dbReference type="ARBA" id="ARBA00022989"/>
    </source>
</evidence>
<dbReference type="Proteomes" id="UP000694552">
    <property type="component" value="Unplaced"/>
</dbReference>
<dbReference type="FunFam" id="2.60.120.260:FF:000009">
    <property type="entry name" value="SUN domain-containing protein 1 isoform X1"/>
    <property type="match status" value="1"/>
</dbReference>
<evidence type="ECO:0000256" key="5">
    <source>
        <dbReference type="ARBA" id="ARBA00037816"/>
    </source>
</evidence>
<reference evidence="8" key="2">
    <citation type="submission" date="2025-09" db="UniProtKB">
        <authorList>
            <consortium name="Ensembl"/>
        </authorList>
    </citation>
    <scope>IDENTIFICATION</scope>
</reference>
<evidence type="ECO:0000313" key="8">
    <source>
        <dbReference type="Ensembl" id="ENSOSUP00000018605.1"/>
    </source>
</evidence>
<dbReference type="PANTHER" id="PTHR12911:SF24">
    <property type="entry name" value="SUN DOMAIN-CONTAINING PROTEIN 3"/>
    <property type="match status" value="1"/>
</dbReference>
<dbReference type="Gene3D" id="2.60.120.260">
    <property type="entry name" value="Galactose-binding domain-like"/>
    <property type="match status" value="1"/>
</dbReference>
<evidence type="ECO:0000256" key="3">
    <source>
        <dbReference type="ARBA" id="ARBA00023054"/>
    </source>
</evidence>
<reference evidence="8" key="1">
    <citation type="submission" date="2025-08" db="UniProtKB">
        <authorList>
            <consortium name="Ensembl"/>
        </authorList>
    </citation>
    <scope>IDENTIFICATION</scope>
</reference>
<sequence length="310" mass="34895">MVSGLACRLPGALASTGRLLSMFIFAVPKMASQKKRFLLVILLVTVALVGVYFWTSLPLWSTRTKGLMEELRRVCAAQLETQRNWHTLLAEQTQKRQLLPKEVAKQMEELNSAKKLCQDVQEANQAAPSKVYVTMSNWALKSSGATIDTQRTSETYICRETWQCRVVAFFHTANPPDVILQPDVSPGNCWSFQGHQGQVVIRLPARVHPTAITLQHIYKEMSPSERDTSAPRDVAVFGVDTDGKEEVLLVTFTYNVTTEAIQTFPLKNAPFPRAFSRVKFFVKSNWGNPLYTCIYRVRVHGVMAKAESLD</sequence>
<protein>
    <recommendedName>
        <fullName evidence="7">SUN domain-containing protein</fullName>
    </recommendedName>
</protein>
<keyword evidence="1 6" id="KW-0812">Transmembrane</keyword>
<dbReference type="PROSITE" id="PS51469">
    <property type="entry name" value="SUN"/>
    <property type="match status" value="1"/>
</dbReference>
<feature type="domain" description="SUN" evidence="7">
    <location>
        <begin position="144"/>
        <end position="304"/>
    </location>
</feature>
<keyword evidence="2 6" id="KW-1133">Transmembrane helix</keyword>
<organism evidence="8 9">
    <name type="scientific">Otus sunia</name>
    <name type="common">Oriental scops-owl</name>
    <dbReference type="NCBI Taxonomy" id="257818"/>
    <lineage>
        <taxon>Eukaryota</taxon>
        <taxon>Metazoa</taxon>
        <taxon>Chordata</taxon>
        <taxon>Craniata</taxon>
        <taxon>Vertebrata</taxon>
        <taxon>Euteleostomi</taxon>
        <taxon>Archelosauria</taxon>
        <taxon>Archosauria</taxon>
        <taxon>Dinosauria</taxon>
        <taxon>Saurischia</taxon>
        <taxon>Theropoda</taxon>
        <taxon>Coelurosauria</taxon>
        <taxon>Aves</taxon>
        <taxon>Neognathae</taxon>
        <taxon>Neoaves</taxon>
        <taxon>Telluraves</taxon>
        <taxon>Strigiformes</taxon>
        <taxon>Strigidae</taxon>
        <taxon>Otus</taxon>
    </lineage>
</organism>
<evidence type="ECO:0000259" key="7">
    <source>
        <dbReference type="PROSITE" id="PS51469"/>
    </source>
</evidence>
<name>A0A8C8BC72_9STRI</name>
<proteinExistence type="predicted"/>
<comment type="subcellular location">
    <subcellularLocation>
        <location evidence="5">Nucleus inner membrane</location>
        <topology evidence="5">Single-pass type II membrane protein</topology>
    </subcellularLocation>
</comment>
<dbReference type="AlphaFoldDB" id="A0A8C8BC72"/>
<feature type="transmembrane region" description="Helical" evidence="6">
    <location>
        <begin position="37"/>
        <end position="55"/>
    </location>
</feature>
<keyword evidence="3" id="KW-0175">Coiled coil</keyword>
<evidence type="ECO:0000313" key="9">
    <source>
        <dbReference type="Proteomes" id="UP000694552"/>
    </source>
</evidence>
<keyword evidence="9" id="KW-1185">Reference proteome</keyword>
<evidence type="ECO:0000256" key="4">
    <source>
        <dbReference type="ARBA" id="ARBA00023136"/>
    </source>
</evidence>
<dbReference type="SUPFAM" id="SSF49785">
    <property type="entry name" value="Galactose-binding domain-like"/>
    <property type="match status" value="1"/>
</dbReference>
<dbReference type="PANTHER" id="PTHR12911">
    <property type="entry name" value="SAD1/UNC-84-LIKE PROTEIN-RELATED"/>
    <property type="match status" value="1"/>
</dbReference>
<accession>A0A8C8BC72</accession>
<dbReference type="GO" id="GO:0005637">
    <property type="term" value="C:nuclear inner membrane"/>
    <property type="evidence" value="ECO:0007669"/>
    <property type="project" value="UniProtKB-SubCell"/>
</dbReference>